<name>A0A835JPE9_9ROSI</name>
<proteinExistence type="predicted"/>
<evidence type="ECO:0000313" key="2">
    <source>
        <dbReference type="Proteomes" id="UP000657918"/>
    </source>
</evidence>
<sequence>MLGLRKARVEVPSQLASKFGFPRKFAACLAFLNGLVLSGNEPSYDSISGTEISRSHTPLAISPDATNNFLSSILLFCLKLLSLTQKVLLEGQKSAQLWPTRWSALQSTEHNKNKINHQHKNCIGRMDLHGGKREEIKAEHQPKDKQRSHIPFNSTCWKIASRPDSIFAEMILSMTVSLVATNSRTEATFLCISRDGCFSISTRRATTSKANTSCLPDVKLATCLDIISKADLSYLSIAVIFPGTNKVAQKLHLSIALIESYAIKQQCTTSSISEDWN</sequence>
<accession>A0A835JPE9</accession>
<gene>
    <name evidence="1" type="ORF">SADUNF_Sadunf10G0083100</name>
</gene>
<comment type="caution">
    <text evidence="1">The sequence shown here is derived from an EMBL/GenBank/DDBJ whole genome shotgun (WGS) entry which is preliminary data.</text>
</comment>
<dbReference type="AlphaFoldDB" id="A0A835JPE9"/>
<dbReference type="EMBL" id="JADGMS010000010">
    <property type="protein sequence ID" value="KAF9674008.1"/>
    <property type="molecule type" value="Genomic_DNA"/>
</dbReference>
<keyword evidence="2" id="KW-1185">Reference proteome</keyword>
<reference evidence="1 2" key="1">
    <citation type="submission" date="2020-10" db="EMBL/GenBank/DDBJ databases">
        <title>Plant Genome Project.</title>
        <authorList>
            <person name="Zhang R.-G."/>
        </authorList>
    </citation>
    <scope>NUCLEOTIDE SEQUENCE [LARGE SCALE GENOMIC DNA]</scope>
    <source>
        <strain evidence="1">FAFU-HL-1</strain>
        <tissue evidence="1">Leaf</tissue>
    </source>
</reference>
<evidence type="ECO:0000313" key="1">
    <source>
        <dbReference type="EMBL" id="KAF9674008.1"/>
    </source>
</evidence>
<protein>
    <submittedName>
        <fullName evidence="1">Uncharacterized protein</fullName>
    </submittedName>
</protein>
<dbReference type="Proteomes" id="UP000657918">
    <property type="component" value="Unassembled WGS sequence"/>
</dbReference>
<organism evidence="1 2">
    <name type="scientific">Salix dunnii</name>
    <dbReference type="NCBI Taxonomy" id="1413687"/>
    <lineage>
        <taxon>Eukaryota</taxon>
        <taxon>Viridiplantae</taxon>
        <taxon>Streptophyta</taxon>
        <taxon>Embryophyta</taxon>
        <taxon>Tracheophyta</taxon>
        <taxon>Spermatophyta</taxon>
        <taxon>Magnoliopsida</taxon>
        <taxon>eudicotyledons</taxon>
        <taxon>Gunneridae</taxon>
        <taxon>Pentapetalae</taxon>
        <taxon>rosids</taxon>
        <taxon>fabids</taxon>
        <taxon>Malpighiales</taxon>
        <taxon>Salicaceae</taxon>
        <taxon>Saliceae</taxon>
        <taxon>Salix</taxon>
    </lineage>
</organism>